<evidence type="ECO:0000256" key="7">
    <source>
        <dbReference type="ARBA" id="ARBA00023136"/>
    </source>
</evidence>
<evidence type="ECO:0000259" key="11">
    <source>
        <dbReference type="SMART" id="SM00407"/>
    </source>
</evidence>
<feature type="chain" id="PRO_5021488080" description="Ig-like domain-containing protein" evidence="10">
    <location>
        <begin position="18"/>
        <end position="277"/>
    </location>
</feature>
<dbReference type="InterPro" id="IPR003006">
    <property type="entry name" value="Ig/MHC_CS"/>
</dbReference>
<dbReference type="Gene3D" id="2.60.40.10">
    <property type="entry name" value="Immunoglobulins"/>
    <property type="match status" value="1"/>
</dbReference>
<keyword evidence="8" id="KW-0325">Glycoprotein</keyword>
<dbReference type="GO" id="GO:0042613">
    <property type="term" value="C:MHC class II protein complex"/>
    <property type="evidence" value="ECO:0007669"/>
    <property type="project" value="UniProtKB-KW"/>
</dbReference>
<dbReference type="SUPFAM" id="SSF48726">
    <property type="entry name" value="Immunoglobulin"/>
    <property type="match status" value="1"/>
</dbReference>
<evidence type="ECO:0000256" key="6">
    <source>
        <dbReference type="ARBA" id="ARBA00023130"/>
    </source>
</evidence>
<reference evidence="14" key="1">
    <citation type="submission" date="2018-12" db="EMBL/GenBank/DDBJ databases">
        <authorList>
            <person name="Yazar S."/>
        </authorList>
    </citation>
    <scope>NUCLEOTIDE SEQUENCE [LARGE SCALE GENOMIC DNA]</scope>
</reference>
<keyword evidence="7" id="KW-0472">Membrane</keyword>
<dbReference type="InterPro" id="IPR036179">
    <property type="entry name" value="Ig-like_dom_sf"/>
</dbReference>
<evidence type="ECO:0000313" key="14">
    <source>
        <dbReference type="Proteomes" id="UP000314987"/>
    </source>
</evidence>
<name>A0A4X2KD97_VOMUR</name>
<evidence type="ECO:0000256" key="3">
    <source>
        <dbReference type="ARBA" id="ARBA00022692"/>
    </source>
</evidence>
<feature type="domain" description="Immunoglobulin C1-set" evidence="11">
    <location>
        <begin position="137"/>
        <end position="208"/>
    </location>
</feature>
<dbReference type="SUPFAM" id="SSF54452">
    <property type="entry name" value="MHC antigen-recognition domain"/>
    <property type="match status" value="1"/>
</dbReference>
<dbReference type="FunFam" id="2.60.40.10:FF:000116">
    <property type="entry name" value="HLA class II histocompatibility antigen, DRB1-1 beta chain"/>
    <property type="match status" value="1"/>
</dbReference>
<dbReference type="InterPro" id="IPR013783">
    <property type="entry name" value="Ig-like_fold"/>
</dbReference>
<sequence length="277" mass="31498">MLQPLITSLILVSNVVCVELLGGPCMTVLLMVLSTPTAWGRDIPENYLRQVRSECHMTNGIQQEFVHFDSDVGLFEAKMELWRSQVQKWNRQKEIVKRARSIVNVCRHNYLLYDKLILQRKGEVKVFPSKIRPLGHHNLLLCSVTSFYPGEIKVSCFRNAKEEKAGVWSTGQIQNGDWTFQTLVMLEMTPQRGDVFICHVDHVSLQSPITVDWRAPTESARTKCLLELGLGLRLFQTGLFCFSRTDSYSGTKKDSILEGIVNIAPLQQDFPRAVAQS</sequence>
<keyword evidence="6" id="KW-1064">Adaptive immunity</keyword>
<dbReference type="STRING" id="29139.ENSVURP00010007145"/>
<keyword evidence="10" id="KW-0732">Signal</keyword>
<dbReference type="GO" id="GO:0002250">
    <property type="term" value="P:adaptive immune response"/>
    <property type="evidence" value="ECO:0007669"/>
    <property type="project" value="UniProtKB-KW"/>
</dbReference>
<keyword evidence="4" id="KW-0391">Immunity</keyword>
<evidence type="ECO:0000256" key="5">
    <source>
        <dbReference type="ARBA" id="ARBA00022989"/>
    </source>
</evidence>
<dbReference type="InterPro" id="IPR003597">
    <property type="entry name" value="Ig_C1-set"/>
</dbReference>
<accession>A0A4X2KD97</accession>
<dbReference type="AlphaFoldDB" id="A0A4X2KD97"/>
<keyword evidence="5" id="KW-1133">Transmembrane helix</keyword>
<feature type="domain" description="MHC class II beta chain N-terminal" evidence="12">
    <location>
        <begin position="53"/>
        <end position="114"/>
    </location>
</feature>
<comment type="subcellular location">
    <subcellularLocation>
        <location evidence="1">Membrane</location>
        <topology evidence="1">Single-pass type I membrane protein</topology>
    </subcellularLocation>
</comment>
<dbReference type="Gene3D" id="3.10.320.10">
    <property type="entry name" value="Class II Histocompatibility Antigen, M Beta Chain, Chain B, domain 1"/>
    <property type="match status" value="1"/>
</dbReference>
<reference evidence="13" key="2">
    <citation type="submission" date="2025-08" db="UniProtKB">
        <authorList>
            <consortium name="Ensembl"/>
        </authorList>
    </citation>
    <scope>IDENTIFICATION</scope>
</reference>
<dbReference type="Pfam" id="PF00969">
    <property type="entry name" value="MHC_II_beta"/>
    <property type="match status" value="1"/>
</dbReference>
<evidence type="ECO:0000313" key="13">
    <source>
        <dbReference type="Ensembl" id="ENSVURP00010007145.1"/>
    </source>
</evidence>
<evidence type="ECO:0000259" key="12">
    <source>
        <dbReference type="SMART" id="SM00921"/>
    </source>
</evidence>
<evidence type="ECO:0000256" key="10">
    <source>
        <dbReference type="SAM" id="SignalP"/>
    </source>
</evidence>
<dbReference type="PANTHER" id="PTHR19944:SF101">
    <property type="entry name" value="HLA CLASS II HISTOCOMPATIBILITY ANTIGEN, DQ BETA 1 CHAIN"/>
    <property type="match status" value="1"/>
</dbReference>
<dbReference type="InterPro" id="IPR000353">
    <property type="entry name" value="MHC_II_b_N"/>
</dbReference>
<keyword evidence="14" id="KW-1185">Reference proteome</keyword>
<evidence type="ECO:0008006" key="15">
    <source>
        <dbReference type="Google" id="ProtNLM"/>
    </source>
</evidence>
<dbReference type="Pfam" id="PF07654">
    <property type="entry name" value="C1-set"/>
    <property type="match status" value="1"/>
</dbReference>
<evidence type="ECO:0000256" key="9">
    <source>
        <dbReference type="ARBA" id="ARBA00023182"/>
    </source>
</evidence>
<evidence type="ECO:0000256" key="1">
    <source>
        <dbReference type="ARBA" id="ARBA00004479"/>
    </source>
</evidence>
<proteinExistence type="inferred from homology"/>
<evidence type="ECO:0000256" key="2">
    <source>
        <dbReference type="ARBA" id="ARBA00007394"/>
    </source>
</evidence>
<feature type="signal peptide" evidence="10">
    <location>
        <begin position="1"/>
        <end position="17"/>
    </location>
</feature>
<dbReference type="InterPro" id="IPR011162">
    <property type="entry name" value="MHC_I/II-like_Ag-recog"/>
</dbReference>
<dbReference type="PROSITE" id="PS00290">
    <property type="entry name" value="IG_MHC"/>
    <property type="match status" value="1"/>
</dbReference>
<organism evidence="13 14">
    <name type="scientific">Vombatus ursinus</name>
    <name type="common">Common wombat</name>
    <dbReference type="NCBI Taxonomy" id="29139"/>
    <lineage>
        <taxon>Eukaryota</taxon>
        <taxon>Metazoa</taxon>
        <taxon>Chordata</taxon>
        <taxon>Craniata</taxon>
        <taxon>Vertebrata</taxon>
        <taxon>Euteleostomi</taxon>
        <taxon>Mammalia</taxon>
        <taxon>Metatheria</taxon>
        <taxon>Diprotodontia</taxon>
        <taxon>Vombatidae</taxon>
        <taxon>Vombatus</taxon>
    </lineage>
</organism>
<keyword evidence="9" id="KW-0491">MHC II</keyword>
<dbReference type="Ensembl" id="ENSVURT00010008076.1">
    <property type="protein sequence ID" value="ENSVURP00010007145.1"/>
    <property type="gene ID" value="ENSVURG00010005536.1"/>
</dbReference>
<comment type="similarity">
    <text evidence="2">Belongs to the MHC class II family.</text>
</comment>
<keyword evidence="3" id="KW-0812">Transmembrane</keyword>
<evidence type="ECO:0000256" key="4">
    <source>
        <dbReference type="ARBA" id="ARBA00022859"/>
    </source>
</evidence>
<dbReference type="GO" id="GO:0002504">
    <property type="term" value="P:antigen processing and presentation of peptide or polysaccharide antigen via MHC class II"/>
    <property type="evidence" value="ECO:0007669"/>
    <property type="project" value="UniProtKB-KW"/>
</dbReference>
<dbReference type="InterPro" id="IPR014745">
    <property type="entry name" value="MHC_II_a/b_N"/>
</dbReference>
<evidence type="ECO:0000256" key="8">
    <source>
        <dbReference type="ARBA" id="ARBA00023180"/>
    </source>
</evidence>
<dbReference type="SMART" id="SM00407">
    <property type="entry name" value="IGc1"/>
    <property type="match status" value="1"/>
</dbReference>
<dbReference type="SMART" id="SM00921">
    <property type="entry name" value="MHC_II_beta"/>
    <property type="match status" value="1"/>
</dbReference>
<protein>
    <recommendedName>
        <fullName evidence="15">Ig-like domain-containing protein</fullName>
    </recommendedName>
</protein>
<dbReference type="PANTHER" id="PTHR19944">
    <property type="entry name" value="MHC CLASS II-RELATED"/>
    <property type="match status" value="1"/>
</dbReference>
<reference evidence="13" key="3">
    <citation type="submission" date="2025-09" db="UniProtKB">
        <authorList>
            <consortium name="Ensembl"/>
        </authorList>
    </citation>
    <scope>IDENTIFICATION</scope>
</reference>
<dbReference type="GeneTree" id="ENSGT00950000183127"/>
<dbReference type="InterPro" id="IPR050160">
    <property type="entry name" value="MHC/Immunoglobulin"/>
</dbReference>
<dbReference type="Proteomes" id="UP000314987">
    <property type="component" value="Unassembled WGS sequence"/>
</dbReference>